<dbReference type="Proteomes" id="UP000045039">
    <property type="component" value="Unassembled WGS sequence"/>
</dbReference>
<reference evidence="2" key="1">
    <citation type="submission" date="2015-06" db="EMBL/GenBank/DDBJ databases">
        <authorList>
            <person name="Radhakrishnan Rajesh"/>
            <person name="Underwood Anthony"/>
            <person name="Al-Shahib Ali"/>
        </authorList>
    </citation>
    <scope>NUCLEOTIDE SEQUENCE [LARGE SCALE GENOMIC DNA]</scope>
    <source>
        <strain evidence="2">P19_London_7_VIM_2_05_10</strain>
    </source>
</reference>
<organism evidence="1 2">
    <name type="scientific">Pseudomonas aeruginosa</name>
    <dbReference type="NCBI Taxonomy" id="287"/>
    <lineage>
        <taxon>Bacteria</taxon>
        <taxon>Pseudomonadati</taxon>
        <taxon>Pseudomonadota</taxon>
        <taxon>Gammaproteobacteria</taxon>
        <taxon>Pseudomonadales</taxon>
        <taxon>Pseudomonadaceae</taxon>
        <taxon>Pseudomonas</taxon>
    </lineage>
</organism>
<dbReference type="AlphaFoldDB" id="A0A9P1RAQ2"/>
<dbReference type="EMBL" id="CVVU01000248">
    <property type="protein sequence ID" value="CRP86163.1"/>
    <property type="molecule type" value="Genomic_DNA"/>
</dbReference>
<name>A0A9P1RAQ2_PSEAI</name>
<sequence length="156" mass="16518">MTPDEQQIETKIASLGLTAPRITPQRIDSLVESLTFDIHHIPGTTTILASAFLPSGFHVVTGSSAAVSPSNFRYDLGVEIATKKARELAREKLWELEGYMLKQTVHQLRGVNAADALDEIRATLEKRCGAVSGDASACACPGGPCSEAIAIGRGGV</sequence>
<dbReference type="InterPro" id="IPR025915">
    <property type="entry name" value="Phage_gp49_66"/>
</dbReference>
<comment type="caution">
    <text evidence="1">The sequence shown here is derived from an EMBL/GenBank/DDBJ whole genome shotgun (WGS) entry which is preliminary data.</text>
</comment>
<accession>A0A9P1RAQ2</accession>
<proteinExistence type="predicted"/>
<evidence type="ECO:0000313" key="1">
    <source>
        <dbReference type="EMBL" id="CRP86163.1"/>
    </source>
</evidence>
<evidence type="ECO:0000313" key="2">
    <source>
        <dbReference type="Proteomes" id="UP000045039"/>
    </source>
</evidence>
<dbReference type="Pfam" id="PF13876">
    <property type="entry name" value="Phage_gp49_66"/>
    <property type="match status" value="1"/>
</dbReference>
<gene>
    <name evidence="1" type="ORF">PAERUG_P19_London_7_VIM_2_05_10_05800</name>
</gene>
<protein>
    <submittedName>
        <fullName evidence="1">Uncharacterized protein</fullName>
    </submittedName>
</protein>
<dbReference type="RefSeq" id="WP_050397086.1">
    <property type="nucleotide sequence ID" value="NZ_CVVU01000248.1"/>
</dbReference>